<dbReference type="PANTHER" id="PTHR47326:SF1">
    <property type="entry name" value="HTH PSQ-TYPE DOMAIN-CONTAINING PROTEIN"/>
    <property type="match status" value="1"/>
</dbReference>
<sequence length="156" mass="18554">MPSLFTHADILCIYGFCNGNARDSRREYPRRFSNRRTSNKSEFSAKYRRLSEHGTVHTVQSAGRVEVNHEDTEQVLERFEADPTLSVRKVANDLGILQWKVWCTMRRMSLHPCHYTSVQHQCEQDLPQRLQFYRFLLDTDIEDELFLKRILWTDES</sequence>
<keyword evidence="2" id="KW-1185">Reference proteome</keyword>
<name>A0AAW1KGU1_POPJA</name>
<dbReference type="PANTHER" id="PTHR47326">
    <property type="entry name" value="TRANSPOSABLE ELEMENT TC3 TRANSPOSASE-LIKE PROTEIN"/>
    <property type="match status" value="1"/>
</dbReference>
<gene>
    <name evidence="1" type="ORF">QE152_g23469</name>
</gene>
<dbReference type="AlphaFoldDB" id="A0AAW1KGU1"/>
<comment type="caution">
    <text evidence="1">The sequence shown here is derived from an EMBL/GenBank/DDBJ whole genome shotgun (WGS) entry which is preliminary data.</text>
</comment>
<reference evidence="1 2" key="1">
    <citation type="journal article" date="2024" name="BMC Genomics">
        <title>De novo assembly and annotation of Popillia japonica's genome with initial clues to its potential as an invasive pest.</title>
        <authorList>
            <person name="Cucini C."/>
            <person name="Boschi S."/>
            <person name="Funari R."/>
            <person name="Cardaioli E."/>
            <person name="Iannotti N."/>
            <person name="Marturano G."/>
            <person name="Paoli F."/>
            <person name="Bruttini M."/>
            <person name="Carapelli A."/>
            <person name="Frati F."/>
            <person name="Nardi F."/>
        </authorList>
    </citation>
    <scope>NUCLEOTIDE SEQUENCE [LARGE SCALE GENOMIC DNA]</scope>
    <source>
        <strain evidence="1">DMR45628</strain>
    </source>
</reference>
<evidence type="ECO:0000313" key="1">
    <source>
        <dbReference type="EMBL" id="KAK9717953.1"/>
    </source>
</evidence>
<protein>
    <recommendedName>
        <fullName evidence="3">DUF4817 domain-containing protein</fullName>
    </recommendedName>
</protein>
<evidence type="ECO:0000313" key="2">
    <source>
        <dbReference type="Proteomes" id="UP001458880"/>
    </source>
</evidence>
<proteinExistence type="predicted"/>
<dbReference type="EMBL" id="JASPKY010000234">
    <property type="protein sequence ID" value="KAK9717953.1"/>
    <property type="molecule type" value="Genomic_DNA"/>
</dbReference>
<dbReference type="Proteomes" id="UP001458880">
    <property type="component" value="Unassembled WGS sequence"/>
</dbReference>
<organism evidence="1 2">
    <name type="scientific">Popillia japonica</name>
    <name type="common">Japanese beetle</name>
    <dbReference type="NCBI Taxonomy" id="7064"/>
    <lineage>
        <taxon>Eukaryota</taxon>
        <taxon>Metazoa</taxon>
        <taxon>Ecdysozoa</taxon>
        <taxon>Arthropoda</taxon>
        <taxon>Hexapoda</taxon>
        <taxon>Insecta</taxon>
        <taxon>Pterygota</taxon>
        <taxon>Neoptera</taxon>
        <taxon>Endopterygota</taxon>
        <taxon>Coleoptera</taxon>
        <taxon>Polyphaga</taxon>
        <taxon>Scarabaeiformia</taxon>
        <taxon>Scarabaeidae</taxon>
        <taxon>Rutelinae</taxon>
        <taxon>Popillia</taxon>
    </lineage>
</organism>
<evidence type="ECO:0008006" key="3">
    <source>
        <dbReference type="Google" id="ProtNLM"/>
    </source>
</evidence>
<accession>A0AAW1KGU1</accession>